<feature type="non-terminal residue" evidence="1">
    <location>
        <position position="69"/>
    </location>
</feature>
<gene>
    <name evidence="1" type="ORF">BD410DRAFT_701897</name>
</gene>
<feature type="non-terminal residue" evidence="1">
    <location>
        <position position="1"/>
    </location>
</feature>
<name>A0A4Y7PE11_9AGAM</name>
<dbReference type="Proteomes" id="UP000294933">
    <property type="component" value="Unassembled WGS sequence"/>
</dbReference>
<protein>
    <submittedName>
        <fullName evidence="1">Uncharacterized protein</fullName>
    </submittedName>
</protein>
<dbReference type="AlphaFoldDB" id="A0A4Y7PE11"/>
<proteinExistence type="predicted"/>
<sequence>WLDDELSESEIDFICGTYKMFTAGAVPQRESWWPRPNAWEGSGLNVGYWSETCEEWYQRRLAEIRSSQG</sequence>
<accession>A0A4Y7PE11</accession>
<dbReference type="EMBL" id="ML170559">
    <property type="protein sequence ID" value="TDL13537.1"/>
    <property type="molecule type" value="Genomic_DNA"/>
</dbReference>
<evidence type="ECO:0000313" key="1">
    <source>
        <dbReference type="EMBL" id="TDL13537.1"/>
    </source>
</evidence>
<dbReference type="OrthoDB" id="3270336at2759"/>
<reference evidence="1 2" key="1">
    <citation type="submission" date="2018-06" db="EMBL/GenBank/DDBJ databases">
        <title>A transcriptomic atlas of mushroom development highlights an independent origin of complex multicellularity.</title>
        <authorList>
            <consortium name="DOE Joint Genome Institute"/>
            <person name="Krizsan K."/>
            <person name="Almasi E."/>
            <person name="Merenyi Z."/>
            <person name="Sahu N."/>
            <person name="Viragh M."/>
            <person name="Koszo T."/>
            <person name="Mondo S."/>
            <person name="Kiss B."/>
            <person name="Balint B."/>
            <person name="Kues U."/>
            <person name="Barry K."/>
            <person name="Hegedus J.C."/>
            <person name="Henrissat B."/>
            <person name="Johnson J."/>
            <person name="Lipzen A."/>
            <person name="Ohm R."/>
            <person name="Nagy I."/>
            <person name="Pangilinan J."/>
            <person name="Yan J."/>
            <person name="Xiong Y."/>
            <person name="Grigoriev I.V."/>
            <person name="Hibbett D.S."/>
            <person name="Nagy L.G."/>
        </authorList>
    </citation>
    <scope>NUCLEOTIDE SEQUENCE [LARGE SCALE GENOMIC DNA]</scope>
    <source>
        <strain evidence="1 2">SZMC22713</strain>
    </source>
</reference>
<organism evidence="1 2">
    <name type="scientific">Rickenella mellea</name>
    <dbReference type="NCBI Taxonomy" id="50990"/>
    <lineage>
        <taxon>Eukaryota</taxon>
        <taxon>Fungi</taxon>
        <taxon>Dikarya</taxon>
        <taxon>Basidiomycota</taxon>
        <taxon>Agaricomycotina</taxon>
        <taxon>Agaricomycetes</taxon>
        <taxon>Hymenochaetales</taxon>
        <taxon>Rickenellaceae</taxon>
        <taxon>Rickenella</taxon>
    </lineage>
</organism>
<evidence type="ECO:0000313" key="2">
    <source>
        <dbReference type="Proteomes" id="UP000294933"/>
    </source>
</evidence>
<dbReference type="VEuPathDB" id="FungiDB:BD410DRAFT_701897"/>
<keyword evidence="2" id="KW-1185">Reference proteome</keyword>